<organism evidence="1 2">
    <name type="scientific">Nesterenkonia lacusekhoensis</name>
    <dbReference type="NCBI Taxonomy" id="150832"/>
    <lineage>
        <taxon>Bacteria</taxon>
        <taxon>Bacillati</taxon>
        <taxon>Actinomycetota</taxon>
        <taxon>Actinomycetes</taxon>
        <taxon>Micrococcales</taxon>
        <taxon>Micrococcaceae</taxon>
        <taxon>Nesterenkonia</taxon>
    </lineage>
</organism>
<comment type="caution">
    <text evidence="1">The sequence shown here is derived from an EMBL/GenBank/DDBJ whole genome shotgun (WGS) entry which is preliminary data.</text>
</comment>
<dbReference type="EMBL" id="JAGINX010000001">
    <property type="protein sequence ID" value="MBP2317062.1"/>
    <property type="molecule type" value="Genomic_DNA"/>
</dbReference>
<evidence type="ECO:0000313" key="2">
    <source>
        <dbReference type="Proteomes" id="UP001519331"/>
    </source>
</evidence>
<evidence type="ECO:0000313" key="1">
    <source>
        <dbReference type="EMBL" id="MBP2317062.1"/>
    </source>
</evidence>
<dbReference type="RefSeq" id="WP_210047289.1">
    <property type="nucleotide sequence ID" value="NZ_JAGINX010000001.1"/>
</dbReference>
<gene>
    <name evidence="1" type="ORF">JOF45_000081</name>
</gene>
<dbReference type="Proteomes" id="UP001519331">
    <property type="component" value="Unassembled WGS sequence"/>
</dbReference>
<reference evidence="1 2" key="1">
    <citation type="submission" date="2021-03" db="EMBL/GenBank/DDBJ databases">
        <title>Sequencing the genomes of 1000 actinobacteria strains.</title>
        <authorList>
            <person name="Klenk H.-P."/>
        </authorList>
    </citation>
    <scope>NUCLEOTIDE SEQUENCE [LARGE SCALE GENOMIC DNA]</scope>
    <source>
        <strain evidence="1 2">DSM 12544</strain>
    </source>
</reference>
<protein>
    <submittedName>
        <fullName evidence="1">Glyoxalase superfamily protein PhnB</fullName>
    </submittedName>
</protein>
<sequence length="65" mass="6593">MSLPLNIAILGAEDPSAAQEFYAAALAPRVQAGAVITVAPSAQEWGGSVGCFTYPDGIAWKIASA</sequence>
<accession>A0ABS4SXX9</accession>
<dbReference type="Gene3D" id="3.10.180.10">
    <property type="entry name" value="2,3-Dihydroxybiphenyl 1,2-Dioxygenase, domain 1"/>
    <property type="match status" value="1"/>
</dbReference>
<keyword evidence="2" id="KW-1185">Reference proteome</keyword>
<dbReference type="InterPro" id="IPR029068">
    <property type="entry name" value="Glyas_Bleomycin-R_OHBP_Dase"/>
</dbReference>
<name>A0ABS4SXX9_9MICC</name>
<proteinExistence type="predicted"/>